<comment type="similarity">
    <text evidence="2">Belongs to the ABC transporter superfamily.</text>
</comment>
<dbReference type="PANTHER" id="PTHR42711:SF5">
    <property type="entry name" value="ABC TRANSPORTER ATP-BINDING PROTEIN NATA"/>
    <property type="match status" value="1"/>
</dbReference>
<dbReference type="Gene3D" id="3.40.50.300">
    <property type="entry name" value="P-loop containing nucleotide triphosphate hydrolases"/>
    <property type="match status" value="1"/>
</dbReference>
<dbReference type="GO" id="GO:0046677">
    <property type="term" value="P:response to antibiotic"/>
    <property type="evidence" value="ECO:0007669"/>
    <property type="project" value="UniProtKB-KW"/>
</dbReference>
<dbReference type="AlphaFoldDB" id="A0A3E2CF93"/>
<reference evidence="8 9" key="1">
    <citation type="submission" date="2017-07" db="EMBL/GenBank/DDBJ databases">
        <title>A comparative genomics approach to explaining the enigmatic role of Gardnerella vaginalis in the vaginal microbiome.</title>
        <authorList>
            <person name="Vancuren S.J."/>
            <person name="Hill J.E."/>
        </authorList>
    </citation>
    <scope>NUCLEOTIDE SEQUENCE [LARGE SCALE GENOMIC DNA]</scope>
    <source>
        <strain evidence="8 9">WP023</strain>
    </source>
</reference>
<evidence type="ECO:0000256" key="2">
    <source>
        <dbReference type="ARBA" id="ARBA00005417"/>
    </source>
</evidence>
<evidence type="ECO:0000313" key="9">
    <source>
        <dbReference type="Proteomes" id="UP000258379"/>
    </source>
</evidence>
<dbReference type="PROSITE" id="PS50893">
    <property type="entry name" value="ABC_TRANSPORTER_2"/>
    <property type="match status" value="1"/>
</dbReference>
<evidence type="ECO:0000259" key="7">
    <source>
        <dbReference type="PROSITE" id="PS50893"/>
    </source>
</evidence>
<feature type="domain" description="ABC transporter" evidence="7">
    <location>
        <begin position="10"/>
        <end position="240"/>
    </location>
</feature>
<evidence type="ECO:0000256" key="6">
    <source>
        <dbReference type="ARBA" id="ARBA00023251"/>
    </source>
</evidence>
<gene>
    <name evidence="8" type="ORF">CG405_00905</name>
</gene>
<accession>A0A3E2CF93</accession>
<dbReference type="InterPro" id="IPR050763">
    <property type="entry name" value="ABC_transporter_ATP-binding"/>
</dbReference>
<evidence type="ECO:0000256" key="1">
    <source>
        <dbReference type="ARBA" id="ARBA00004202"/>
    </source>
</evidence>
<proteinExistence type="inferred from homology"/>
<keyword evidence="3" id="KW-0813">Transport</keyword>
<dbReference type="InterPro" id="IPR003439">
    <property type="entry name" value="ABC_transporter-like_ATP-bd"/>
</dbReference>
<dbReference type="SMART" id="SM00382">
    <property type="entry name" value="AAA"/>
    <property type="match status" value="1"/>
</dbReference>
<sequence>MQESYTGSDVQLVNVNFSYGKKQILHNLSIDLSFGICGLLGPNGAGKTTLLNVIATIYAPSSGKLFVHGFDVTCRAERAKARSNIGYLPQSFELMNASSVLKNVQYAAWARGLSWSAAYQAAWNALKQVGLEKQAHRIVTKISGGQRQRAGIACVIASQPAVLILDEPTVGLDPEQRIDIRNFLKSYSQKHTVIVSTHLVEDLAVIADRVIVLNEGIILLDGKMDNLLQYANREDLMVTPWESGYRHLLSKFHKSE</sequence>
<dbReference type="Pfam" id="PF00005">
    <property type="entry name" value="ABC_tran"/>
    <property type="match status" value="1"/>
</dbReference>
<keyword evidence="5 8" id="KW-0067">ATP-binding</keyword>
<dbReference type="InterPro" id="IPR003593">
    <property type="entry name" value="AAA+_ATPase"/>
</dbReference>
<evidence type="ECO:0000256" key="4">
    <source>
        <dbReference type="ARBA" id="ARBA00022741"/>
    </source>
</evidence>
<dbReference type="GO" id="GO:0005524">
    <property type="term" value="F:ATP binding"/>
    <property type="evidence" value="ECO:0007669"/>
    <property type="project" value="UniProtKB-KW"/>
</dbReference>
<dbReference type="EMBL" id="NNRU01000001">
    <property type="protein sequence ID" value="RFT30497.1"/>
    <property type="molecule type" value="Genomic_DNA"/>
</dbReference>
<dbReference type="PROSITE" id="PS00211">
    <property type="entry name" value="ABC_TRANSPORTER_1"/>
    <property type="match status" value="1"/>
</dbReference>
<dbReference type="SUPFAM" id="SSF52540">
    <property type="entry name" value="P-loop containing nucleoside triphosphate hydrolases"/>
    <property type="match status" value="1"/>
</dbReference>
<dbReference type="GO" id="GO:0005886">
    <property type="term" value="C:plasma membrane"/>
    <property type="evidence" value="ECO:0007669"/>
    <property type="project" value="UniProtKB-SubCell"/>
</dbReference>
<protein>
    <submittedName>
        <fullName evidence="8">ABC transporter ATP-binding protein</fullName>
    </submittedName>
</protein>
<evidence type="ECO:0000256" key="5">
    <source>
        <dbReference type="ARBA" id="ARBA00022840"/>
    </source>
</evidence>
<dbReference type="Proteomes" id="UP000258379">
    <property type="component" value="Unassembled WGS sequence"/>
</dbReference>
<keyword evidence="6" id="KW-0046">Antibiotic resistance</keyword>
<evidence type="ECO:0000256" key="3">
    <source>
        <dbReference type="ARBA" id="ARBA00022448"/>
    </source>
</evidence>
<evidence type="ECO:0000313" key="8">
    <source>
        <dbReference type="EMBL" id="RFT30497.1"/>
    </source>
</evidence>
<dbReference type="GO" id="GO:0016887">
    <property type="term" value="F:ATP hydrolysis activity"/>
    <property type="evidence" value="ECO:0007669"/>
    <property type="project" value="InterPro"/>
</dbReference>
<name>A0A3E2CF93_GARVA</name>
<organism evidence="8 9">
    <name type="scientific">Gardnerella vaginalis</name>
    <dbReference type="NCBI Taxonomy" id="2702"/>
    <lineage>
        <taxon>Bacteria</taxon>
        <taxon>Bacillati</taxon>
        <taxon>Actinomycetota</taxon>
        <taxon>Actinomycetes</taxon>
        <taxon>Bifidobacteriales</taxon>
        <taxon>Bifidobacteriaceae</taxon>
        <taxon>Gardnerella</taxon>
    </lineage>
</organism>
<dbReference type="InterPro" id="IPR027417">
    <property type="entry name" value="P-loop_NTPase"/>
</dbReference>
<comment type="caution">
    <text evidence="8">The sequence shown here is derived from an EMBL/GenBank/DDBJ whole genome shotgun (WGS) entry which is preliminary data.</text>
</comment>
<dbReference type="InterPro" id="IPR017871">
    <property type="entry name" value="ABC_transporter-like_CS"/>
</dbReference>
<keyword evidence="4" id="KW-0547">Nucleotide-binding</keyword>
<dbReference type="PANTHER" id="PTHR42711">
    <property type="entry name" value="ABC TRANSPORTER ATP-BINDING PROTEIN"/>
    <property type="match status" value="1"/>
</dbReference>
<comment type="subcellular location">
    <subcellularLocation>
        <location evidence="1">Cell membrane</location>
        <topology evidence="1">Peripheral membrane protein</topology>
    </subcellularLocation>
</comment>